<evidence type="ECO:0000256" key="1">
    <source>
        <dbReference type="SAM" id="Phobius"/>
    </source>
</evidence>
<feature type="transmembrane region" description="Helical" evidence="1">
    <location>
        <begin position="61"/>
        <end position="83"/>
    </location>
</feature>
<dbReference type="Proteomes" id="UP000677616">
    <property type="component" value="Chromosome"/>
</dbReference>
<dbReference type="InterPro" id="IPR021697">
    <property type="entry name" value="DUF3278"/>
</dbReference>
<feature type="transmembrane region" description="Helical" evidence="1">
    <location>
        <begin position="113"/>
        <end position="132"/>
    </location>
</feature>
<keyword evidence="1" id="KW-0812">Transmembrane</keyword>
<name>A0ABX7YJV3_9STRE</name>
<organism evidence="2 3">
    <name type="scientific">Streptococcus oriscaviae</name>
    <dbReference type="NCBI Taxonomy" id="2781599"/>
    <lineage>
        <taxon>Bacteria</taxon>
        <taxon>Bacillati</taxon>
        <taxon>Bacillota</taxon>
        <taxon>Bacilli</taxon>
        <taxon>Lactobacillales</taxon>
        <taxon>Streptococcaceae</taxon>
        <taxon>Streptococcus</taxon>
    </lineage>
</organism>
<feature type="transmembrane region" description="Helical" evidence="1">
    <location>
        <begin position="144"/>
        <end position="165"/>
    </location>
</feature>
<feature type="transmembrane region" description="Helical" evidence="1">
    <location>
        <begin position="35"/>
        <end position="55"/>
    </location>
</feature>
<keyword evidence="1" id="KW-1133">Transmembrane helix</keyword>
<dbReference type="EMBL" id="CP073084">
    <property type="protein sequence ID" value="QUE54086.1"/>
    <property type="molecule type" value="Genomic_DNA"/>
</dbReference>
<evidence type="ECO:0000313" key="3">
    <source>
        <dbReference type="Proteomes" id="UP000677616"/>
    </source>
</evidence>
<dbReference type="Pfam" id="PF11683">
    <property type="entry name" value="DUF3278"/>
    <property type="match status" value="1"/>
</dbReference>
<keyword evidence="1" id="KW-0472">Membrane</keyword>
<gene>
    <name evidence="2" type="ORF">INT76_09685</name>
</gene>
<protein>
    <submittedName>
        <fullName evidence="2">DUF3278 domain-containing protein</fullName>
    </submittedName>
</protein>
<evidence type="ECO:0000313" key="2">
    <source>
        <dbReference type="EMBL" id="QUE54086.1"/>
    </source>
</evidence>
<accession>A0ABX7YJV3</accession>
<sequence length="173" mass="19706">MKKETFQDKLIKRFYGIVGPLDEYKRREANRIGNICFMFSLPFLLVASWLALLLADKSPKLLATYFPLAILAFFFVVSGFIMLRGRQAGLASYDPDELSAKERKQVERAGLRAGIYFASWFYLWNAALAIWLDKLPPVAAFSSLKTLCSALFAGCLFGLFSHFIVRKRQLDTE</sequence>
<proteinExistence type="predicted"/>
<reference evidence="2 3" key="1">
    <citation type="submission" date="2021-04" db="EMBL/GenBank/DDBJ databases">
        <title>Complete genome sequence of a novel Streptococcus species.</title>
        <authorList>
            <person name="Teng J.L.L."/>
        </authorList>
    </citation>
    <scope>NUCLEOTIDE SEQUENCE [LARGE SCALE GENOMIC DNA]</scope>
    <source>
        <strain evidence="2 3">HKU75</strain>
    </source>
</reference>
<keyword evidence="3" id="KW-1185">Reference proteome</keyword>
<dbReference type="RefSeq" id="WP_212570287.1">
    <property type="nucleotide sequence ID" value="NZ_CP073084.1"/>
</dbReference>